<dbReference type="EMBL" id="JAUUTY010000003">
    <property type="protein sequence ID" value="KAK1667457.1"/>
    <property type="molecule type" value="Genomic_DNA"/>
</dbReference>
<dbReference type="AlphaFoldDB" id="A0AAD8T0Q0"/>
<evidence type="ECO:0000256" key="4">
    <source>
        <dbReference type="ARBA" id="ARBA00022989"/>
    </source>
</evidence>
<dbReference type="SUPFAM" id="SSF101447">
    <property type="entry name" value="Formin homology 2 domain (FH2 domain)"/>
    <property type="match status" value="1"/>
</dbReference>
<dbReference type="PANTHER" id="PTHR23213:SF336">
    <property type="entry name" value="FORMIN-LIKE PROTEIN 15"/>
    <property type="match status" value="1"/>
</dbReference>
<name>A0AAD8T0Q0_LOLMU</name>
<reference evidence="8" key="1">
    <citation type="submission" date="2023-07" db="EMBL/GenBank/DDBJ databases">
        <title>A chromosome-level genome assembly of Lolium multiflorum.</title>
        <authorList>
            <person name="Chen Y."/>
            <person name="Copetti D."/>
            <person name="Kolliker R."/>
            <person name="Studer B."/>
        </authorList>
    </citation>
    <scope>NUCLEOTIDE SEQUENCE</scope>
    <source>
        <strain evidence="8">02402/16</strain>
        <tissue evidence="8">Leaf</tissue>
    </source>
</reference>
<dbReference type="Pfam" id="PF02181">
    <property type="entry name" value="FH2"/>
    <property type="match status" value="1"/>
</dbReference>
<evidence type="ECO:0000256" key="6">
    <source>
        <dbReference type="ARBA" id="ARBA00025793"/>
    </source>
</evidence>
<protein>
    <recommendedName>
        <fullName evidence="7">FH2 domain-containing protein</fullName>
    </recommendedName>
</protein>
<comment type="caution">
    <text evidence="8">The sequence shown here is derived from an EMBL/GenBank/DDBJ whole genome shotgun (WGS) entry which is preliminary data.</text>
</comment>
<sequence>MNTGTNRENAHALKLDTLLKLVDVKGAYGKTTLLHFVIEEITKSEGANIVATGQTGSQGSVIADDFQCKKVGLKIVASLGGELNNVKKAAGMDSDSLASCVSKLSAGVSKLQDAKISKVVQLNQQLGSDDSCKRFRASIGEFLPLCRIKRALPFPSLNEQTAKVAFSTSRQMENAAVPPRFNAVQSSSSE</sequence>
<comment type="similarity">
    <text evidence="6">Belongs to the formin-like family. Class-I subfamily.</text>
</comment>
<accession>A0AAD8T0Q0</accession>
<evidence type="ECO:0000256" key="1">
    <source>
        <dbReference type="ARBA" id="ARBA00004167"/>
    </source>
</evidence>
<keyword evidence="9" id="KW-1185">Reference proteome</keyword>
<dbReference type="InterPro" id="IPR042201">
    <property type="entry name" value="FH2_Formin_sf"/>
</dbReference>
<gene>
    <name evidence="8" type="ORF">QYE76_055616</name>
</gene>
<keyword evidence="2" id="KW-0812">Transmembrane</keyword>
<dbReference type="GO" id="GO:0051015">
    <property type="term" value="F:actin filament binding"/>
    <property type="evidence" value="ECO:0007669"/>
    <property type="project" value="InterPro"/>
</dbReference>
<comment type="subcellular location">
    <subcellularLocation>
        <location evidence="1">Membrane</location>
        <topology evidence="1">Single-pass membrane protein</topology>
    </subcellularLocation>
</comment>
<evidence type="ECO:0000313" key="9">
    <source>
        <dbReference type="Proteomes" id="UP001231189"/>
    </source>
</evidence>
<dbReference type="GO" id="GO:0045010">
    <property type="term" value="P:actin nucleation"/>
    <property type="evidence" value="ECO:0007669"/>
    <property type="project" value="InterPro"/>
</dbReference>
<feature type="domain" description="FH2" evidence="7">
    <location>
        <begin position="1"/>
        <end position="147"/>
    </location>
</feature>
<dbReference type="InterPro" id="IPR015425">
    <property type="entry name" value="FH2_Formin"/>
</dbReference>
<evidence type="ECO:0000256" key="3">
    <source>
        <dbReference type="ARBA" id="ARBA00022729"/>
    </source>
</evidence>
<evidence type="ECO:0000256" key="5">
    <source>
        <dbReference type="ARBA" id="ARBA00023136"/>
    </source>
</evidence>
<keyword evidence="4" id="KW-1133">Transmembrane helix</keyword>
<dbReference type="InterPro" id="IPR027643">
    <property type="entry name" value="Formin-like_plant"/>
</dbReference>
<evidence type="ECO:0000313" key="8">
    <source>
        <dbReference type="EMBL" id="KAK1667457.1"/>
    </source>
</evidence>
<keyword evidence="3" id="KW-0732">Signal</keyword>
<organism evidence="8 9">
    <name type="scientific">Lolium multiflorum</name>
    <name type="common">Italian ryegrass</name>
    <name type="synonym">Lolium perenne subsp. multiflorum</name>
    <dbReference type="NCBI Taxonomy" id="4521"/>
    <lineage>
        <taxon>Eukaryota</taxon>
        <taxon>Viridiplantae</taxon>
        <taxon>Streptophyta</taxon>
        <taxon>Embryophyta</taxon>
        <taxon>Tracheophyta</taxon>
        <taxon>Spermatophyta</taxon>
        <taxon>Magnoliopsida</taxon>
        <taxon>Liliopsida</taxon>
        <taxon>Poales</taxon>
        <taxon>Poaceae</taxon>
        <taxon>BOP clade</taxon>
        <taxon>Pooideae</taxon>
        <taxon>Poodae</taxon>
        <taxon>Poeae</taxon>
        <taxon>Poeae Chloroplast Group 2 (Poeae type)</taxon>
        <taxon>Loliodinae</taxon>
        <taxon>Loliinae</taxon>
        <taxon>Lolium</taxon>
    </lineage>
</organism>
<proteinExistence type="inferred from homology"/>
<dbReference type="Gene3D" id="1.20.58.2220">
    <property type="entry name" value="Formin, FH2 domain"/>
    <property type="match status" value="1"/>
</dbReference>
<dbReference type="PANTHER" id="PTHR23213">
    <property type="entry name" value="FORMIN-RELATED"/>
    <property type="match status" value="1"/>
</dbReference>
<dbReference type="Proteomes" id="UP001231189">
    <property type="component" value="Unassembled WGS sequence"/>
</dbReference>
<evidence type="ECO:0000256" key="2">
    <source>
        <dbReference type="ARBA" id="ARBA00022692"/>
    </source>
</evidence>
<dbReference type="GO" id="GO:0016020">
    <property type="term" value="C:membrane"/>
    <property type="evidence" value="ECO:0007669"/>
    <property type="project" value="UniProtKB-SubCell"/>
</dbReference>
<evidence type="ECO:0000259" key="7">
    <source>
        <dbReference type="Pfam" id="PF02181"/>
    </source>
</evidence>
<keyword evidence="5" id="KW-0472">Membrane</keyword>